<feature type="transmembrane region" description="Helical" evidence="5">
    <location>
        <begin position="110"/>
        <end position="131"/>
    </location>
</feature>
<feature type="transmembrane region" description="Helical" evidence="5">
    <location>
        <begin position="331"/>
        <end position="355"/>
    </location>
</feature>
<gene>
    <name evidence="6" type="ORF">BJB45_16600</name>
</gene>
<keyword evidence="3 5" id="KW-1133">Transmembrane helix</keyword>
<organism evidence="6 7">
    <name type="scientific">Halomonas huangheensis</name>
    <dbReference type="NCBI Taxonomy" id="1178482"/>
    <lineage>
        <taxon>Bacteria</taxon>
        <taxon>Pseudomonadati</taxon>
        <taxon>Pseudomonadota</taxon>
        <taxon>Gammaproteobacteria</taxon>
        <taxon>Oceanospirillales</taxon>
        <taxon>Halomonadaceae</taxon>
        <taxon>Halomonas</taxon>
    </lineage>
</organism>
<dbReference type="InterPro" id="IPR011701">
    <property type="entry name" value="MFS"/>
</dbReference>
<feature type="transmembrane region" description="Helical" evidence="5">
    <location>
        <begin position="170"/>
        <end position="190"/>
    </location>
</feature>
<feature type="transmembrane region" description="Helical" evidence="5">
    <location>
        <begin position="82"/>
        <end position="104"/>
    </location>
</feature>
<dbReference type="SUPFAM" id="SSF103473">
    <property type="entry name" value="MFS general substrate transporter"/>
    <property type="match status" value="1"/>
</dbReference>
<dbReference type="GO" id="GO:0016020">
    <property type="term" value="C:membrane"/>
    <property type="evidence" value="ECO:0007669"/>
    <property type="project" value="UniProtKB-SubCell"/>
</dbReference>
<dbReference type="OrthoDB" id="9810941at2"/>
<evidence type="ECO:0000256" key="4">
    <source>
        <dbReference type="ARBA" id="ARBA00023136"/>
    </source>
</evidence>
<dbReference type="GO" id="GO:0022857">
    <property type="term" value="F:transmembrane transporter activity"/>
    <property type="evidence" value="ECO:0007669"/>
    <property type="project" value="InterPro"/>
</dbReference>
<sequence length="397" mass="41264">MTTLQEYEFTAVQSRRERATRLIFLIAGISMACWAPLVPYLKTRLAIDAGDLGLLLLCLGIGSLVAMPMTGAMVARYGARRVIAVSALASLVCLPLLASLTWLWAAFATLLVFGAAIGMLDVAMNLQAVVVERDSGRNIMSGFHGLFSLGSIIGVGIMMALLAWGMLPWMATLMVVVVSLAALAMAWNGLMTEVAAPSEAPAFAMPRGIVLLLGSVCAVSFLVEGAMLDWVAVLLHEYRHVDTAHAGLGYGVFSVAMTIGRLTGDKVTAQLGYIRVAVLGGFVAAVGMLLVGLVPHWSGAAAGCILVGFGCANLVPIMFTLAGRQSLMPDAIALPAVATMGYAGILAGPAAIGFVASGTSLVTALLMLVVLLILASLVAARIKHSPHLSLDNQSANS</sequence>
<feature type="transmembrane region" description="Helical" evidence="5">
    <location>
        <begin position="22"/>
        <end position="41"/>
    </location>
</feature>
<dbReference type="InterPro" id="IPR036259">
    <property type="entry name" value="MFS_trans_sf"/>
</dbReference>
<comment type="subcellular location">
    <subcellularLocation>
        <location evidence="1">Membrane</location>
        <topology evidence="1">Multi-pass membrane protein</topology>
    </subcellularLocation>
</comment>
<name>W1NBI9_9GAMM</name>
<evidence type="ECO:0000256" key="1">
    <source>
        <dbReference type="ARBA" id="ARBA00004141"/>
    </source>
</evidence>
<proteinExistence type="predicted"/>
<evidence type="ECO:0008006" key="8">
    <source>
        <dbReference type="Google" id="ProtNLM"/>
    </source>
</evidence>
<evidence type="ECO:0000313" key="7">
    <source>
        <dbReference type="Proteomes" id="UP000019113"/>
    </source>
</evidence>
<keyword evidence="7" id="KW-1185">Reference proteome</keyword>
<dbReference type="InterPro" id="IPR051788">
    <property type="entry name" value="MFS_Transporter"/>
</dbReference>
<evidence type="ECO:0000256" key="3">
    <source>
        <dbReference type="ARBA" id="ARBA00022989"/>
    </source>
</evidence>
<feature type="transmembrane region" description="Helical" evidence="5">
    <location>
        <begin position="143"/>
        <end position="164"/>
    </location>
</feature>
<dbReference type="Pfam" id="PF07690">
    <property type="entry name" value="MFS_1"/>
    <property type="match status" value="1"/>
</dbReference>
<accession>W1NBI9</accession>
<reference evidence="6 7" key="1">
    <citation type="submission" date="2013-08" db="EMBL/GenBank/DDBJ databases">
        <title>draft genome of Halomonas huanghegensis, strain BJGMM-B45T.</title>
        <authorList>
            <person name="Miao C."/>
            <person name="Wan Y."/>
            <person name="Jin W."/>
        </authorList>
    </citation>
    <scope>NUCLEOTIDE SEQUENCE [LARGE SCALE GENOMIC DNA]</scope>
    <source>
        <strain evidence="6 7">BJGMM-B45</strain>
    </source>
</reference>
<evidence type="ECO:0000256" key="2">
    <source>
        <dbReference type="ARBA" id="ARBA00022692"/>
    </source>
</evidence>
<feature type="transmembrane region" description="Helical" evidence="5">
    <location>
        <begin position="300"/>
        <end position="319"/>
    </location>
</feature>
<comment type="caution">
    <text evidence="6">The sequence shown here is derived from an EMBL/GenBank/DDBJ whole genome shotgun (WGS) entry which is preliminary data.</text>
</comment>
<feature type="transmembrane region" description="Helical" evidence="5">
    <location>
        <begin position="272"/>
        <end position="294"/>
    </location>
</feature>
<dbReference type="RefSeq" id="WP_021817526.1">
    <property type="nucleotide sequence ID" value="NZ_AVBC01000014.1"/>
</dbReference>
<dbReference type="CDD" id="cd17393">
    <property type="entry name" value="MFS_MosC_like"/>
    <property type="match status" value="1"/>
</dbReference>
<dbReference type="AlphaFoldDB" id="W1NBI9"/>
<dbReference type="PANTHER" id="PTHR23514:SF13">
    <property type="entry name" value="INNER MEMBRANE PROTEIN YBJJ"/>
    <property type="match status" value="1"/>
</dbReference>
<dbReference type="PATRIC" id="fig|1178482.3.peg.580"/>
<evidence type="ECO:0000313" key="6">
    <source>
        <dbReference type="EMBL" id="ERL52899.1"/>
    </source>
</evidence>
<feature type="transmembrane region" description="Helical" evidence="5">
    <location>
        <begin position="361"/>
        <end position="380"/>
    </location>
</feature>
<protein>
    <recommendedName>
        <fullName evidence="8">MFS transporter</fullName>
    </recommendedName>
</protein>
<feature type="transmembrane region" description="Helical" evidence="5">
    <location>
        <begin position="202"/>
        <end position="223"/>
    </location>
</feature>
<feature type="transmembrane region" description="Helical" evidence="5">
    <location>
        <begin position="53"/>
        <end position="75"/>
    </location>
</feature>
<feature type="transmembrane region" description="Helical" evidence="5">
    <location>
        <begin position="243"/>
        <end position="260"/>
    </location>
</feature>
<keyword evidence="4 5" id="KW-0472">Membrane</keyword>
<keyword evidence="2 5" id="KW-0812">Transmembrane</keyword>
<evidence type="ECO:0000256" key="5">
    <source>
        <dbReference type="SAM" id="Phobius"/>
    </source>
</evidence>
<dbReference type="eggNOG" id="COG2814">
    <property type="taxonomic scope" value="Bacteria"/>
</dbReference>
<dbReference type="Proteomes" id="UP000019113">
    <property type="component" value="Unassembled WGS sequence"/>
</dbReference>
<dbReference type="PANTHER" id="PTHR23514">
    <property type="entry name" value="BYPASS OF STOP CODON PROTEIN 6"/>
    <property type="match status" value="1"/>
</dbReference>
<dbReference type="EMBL" id="AVBC01000014">
    <property type="protein sequence ID" value="ERL52899.1"/>
    <property type="molecule type" value="Genomic_DNA"/>
</dbReference>
<dbReference type="Gene3D" id="1.20.1250.20">
    <property type="entry name" value="MFS general substrate transporter like domains"/>
    <property type="match status" value="2"/>
</dbReference>